<organism evidence="2 3">
    <name type="scientific">candidate division WWE3 bacterium GW2011_GWB1_47_11</name>
    <dbReference type="NCBI Taxonomy" id="1619117"/>
    <lineage>
        <taxon>Bacteria</taxon>
        <taxon>Katanobacteria</taxon>
    </lineage>
</organism>
<name>A0A0G1RKD5_UNCKA</name>
<dbReference type="EMBL" id="LCNN01000005">
    <property type="protein sequence ID" value="KKU57769.1"/>
    <property type="molecule type" value="Genomic_DNA"/>
</dbReference>
<keyword evidence="1" id="KW-1133">Transmembrane helix</keyword>
<proteinExistence type="predicted"/>
<gene>
    <name evidence="2" type="ORF">UX79_C0005G0011</name>
</gene>
<protein>
    <recommendedName>
        <fullName evidence="4">Phage holin family protein</fullName>
    </recommendedName>
</protein>
<keyword evidence="1" id="KW-0812">Transmembrane</keyword>
<feature type="transmembrane region" description="Helical" evidence="1">
    <location>
        <begin position="111"/>
        <end position="133"/>
    </location>
</feature>
<keyword evidence="1" id="KW-0472">Membrane</keyword>
<dbReference type="Proteomes" id="UP000034684">
    <property type="component" value="Unassembled WGS sequence"/>
</dbReference>
<comment type="caution">
    <text evidence="2">The sequence shown here is derived from an EMBL/GenBank/DDBJ whole genome shotgun (WGS) entry which is preliminary data.</text>
</comment>
<evidence type="ECO:0000313" key="3">
    <source>
        <dbReference type="Proteomes" id="UP000034684"/>
    </source>
</evidence>
<accession>A0A0G1RKD5</accession>
<evidence type="ECO:0008006" key="4">
    <source>
        <dbReference type="Google" id="ProtNLM"/>
    </source>
</evidence>
<reference evidence="2 3" key="1">
    <citation type="journal article" date="2015" name="Nature">
        <title>rRNA introns, odd ribosomes, and small enigmatic genomes across a large radiation of phyla.</title>
        <authorList>
            <person name="Brown C.T."/>
            <person name="Hug L.A."/>
            <person name="Thomas B.C."/>
            <person name="Sharon I."/>
            <person name="Castelle C.J."/>
            <person name="Singh A."/>
            <person name="Wilkins M.J."/>
            <person name="Williams K.H."/>
            <person name="Banfield J.F."/>
        </authorList>
    </citation>
    <scope>NUCLEOTIDE SEQUENCE [LARGE SCALE GENOMIC DNA]</scope>
</reference>
<dbReference type="AlphaFoldDB" id="A0A0G1RKD5"/>
<dbReference type="Pfam" id="PF04020">
    <property type="entry name" value="Phage_holin_4_2"/>
    <property type="match status" value="1"/>
</dbReference>
<dbReference type="InterPro" id="IPR007165">
    <property type="entry name" value="Phage_holin_4_2"/>
</dbReference>
<sequence length="137" mass="15346">MRYAIRSFVFAYISVYITQAYVDGFDFGTAFVSSFLLVVIAIALLNMFMIPILKLVSVPSTGIFYAAMSFLLTLLVLYLMTVFIPAFEIKNTTLREVVIPGFTFSAKTLTIYWSLIVSSVFVSSIVNFLVWLCGGKK</sequence>
<feature type="transmembrane region" description="Helical" evidence="1">
    <location>
        <begin position="62"/>
        <end position="87"/>
    </location>
</feature>
<feature type="transmembrane region" description="Helical" evidence="1">
    <location>
        <begin position="30"/>
        <end position="50"/>
    </location>
</feature>
<evidence type="ECO:0000256" key="1">
    <source>
        <dbReference type="SAM" id="Phobius"/>
    </source>
</evidence>
<evidence type="ECO:0000313" key="2">
    <source>
        <dbReference type="EMBL" id="KKU57769.1"/>
    </source>
</evidence>